<accession>A0ABR1GUW5</accession>
<dbReference type="Pfam" id="PF00291">
    <property type="entry name" value="PALP"/>
    <property type="match status" value="1"/>
</dbReference>
<protein>
    <recommendedName>
        <fullName evidence="2">Tryptophan synthase beta chain-like PALP domain-containing protein</fullName>
    </recommendedName>
</protein>
<evidence type="ECO:0000313" key="3">
    <source>
        <dbReference type="EMBL" id="KAK7409287.1"/>
    </source>
</evidence>
<organism evidence="3 4">
    <name type="scientific">Neonectria punicea</name>
    <dbReference type="NCBI Taxonomy" id="979145"/>
    <lineage>
        <taxon>Eukaryota</taxon>
        <taxon>Fungi</taxon>
        <taxon>Dikarya</taxon>
        <taxon>Ascomycota</taxon>
        <taxon>Pezizomycotina</taxon>
        <taxon>Sordariomycetes</taxon>
        <taxon>Hypocreomycetidae</taxon>
        <taxon>Hypocreales</taxon>
        <taxon>Nectriaceae</taxon>
        <taxon>Neonectria</taxon>
    </lineage>
</organism>
<dbReference type="InterPro" id="IPR001926">
    <property type="entry name" value="TrpB-like_PALP"/>
</dbReference>
<keyword evidence="1" id="KW-0472">Membrane</keyword>
<feature type="domain" description="Tryptophan synthase beta chain-like PALP" evidence="2">
    <location>
        <begin position="45"/>
        <end position="380"/>
    </location>
</feature>
<dbReference type="Gene3D" id="3.40.50.1100">
    <property type="match status" value="2"/>
</dbReference>
<dbReference type="CDD" id="cd00640">
    <property type="entry name" value="Trp-synth-beta_II"/>
    <property type="match status" value="1"/>
</dbReference>
<dbReference type="SUPFAM" id="SSF53686">
    <property type="entry name" value="Tryptophan synthase beta subunit-like PLP-dependent enzymes"/>
    <property type="match status" value="1"/>
</dbReference>
<proteinExistence type="predicted"/>
<reference evidence="3 4" key="1">
    <citation type="journal article" date="2025" name="Microbiol. Resour. Announc.">
        <title>Draft genome sequences for Neonectria magnoliae and Neonectria punicea, canker pathogens of Liriodendron tulipifera and Acer saccharum in West Virginia.</title>
        <authorList>
            <person name="Petronek H.M."/>
            <person name="Kasson M.T."/>
            <person name="Metheny A.M."/>
            <person name="Stauder C.M."/>
            <person name="Lovett B."/>
            <person name="Lynch S.C."/>
            <person name="Garnas J.R."/>
            <person name="Kasson L.R."/>
            <person name="Stajich J.E."/>
        </authorList>
    </citation>
    <scope>NUCLEOTIDE SEQUENCE [LARGE SCALE GENOMIC DNA]</scope>
    <source>
        <strain evidence="3 4">NRRL 64653</strain>
    </source>
</reference>
<dbReference type="NCBIfam" id="NF006058">
    <property type="entry name" value="PRK08206.1"/>
    <property type="match status" value="1"/>
</dbReference>
<keyword evidence="1" id="KW-0812">Transmembrane</keyword>
<name>A0ABR1GUW5_9HYPO</name>
<dbReference type="Proteomes" id="UP001498476">
    <property type="component" value="Unassembled WGS sequence"/>
</dbReference>
<dbReference type="PANTHER" id="PTHR42937">
    <property type="match status" value="1"/>
</dbReference>
<evidence type="ECO:0000256" key="1">
    <source>
        <dbReference type="SAM" id="Phobius"/>
    </source>
</evidence>
<dbReference type="EMBL" id="JAZAVJ010000156">
    <property type="protein sequence ID" value="KAK7409287.1"/>
    <property type="molecule type" value="Genomic_DNA"/>
</dbReference>
<comment type="caution">
    <text evidence="3">The sequence shown here is derived from an EMBL/GenBank/DDBJ whole genome shotgun (WGS) entry which is preliminary data.</text>
</comment>
<gene>
    <name evidence="3" type="ORF">QQX98_008527</name>
</gene>
<keyword evidence="1" id="KW-1133">Transmembrane helix</keyword>
<feature type="transmembrane region" description="Helical" evidence="1">
    <location>
        <begin position="236"/>
        <end position="257"/>
    </location>
</feature>
<evidence type="ECO:0000313" key="4">
    <source>
        <dbReference type="Proteomes" id="UP001498476"/>
    </source>
</evidence>
<dbReference type="PANTHER" id="PTHR42937:SF1">
    <property type="entry name" value="DIAMINOPROPIONATE AMMONIA-LYASE"/>
    <property type="match status" value="1"/>
</dbReference>
<sequence length="428" mass="46700">MHVTTEYSHHRNKSRLDKAGESAAVDCVQNLSKWAEAVQEISTWPEYEPQPLHSLPNQAKQIGIDKLFFKDESKRFGTSLGSFKALGAPYAVYKILADEVFSHTGIRATSQDLRTGKYKDITQRVTVCVATDGNQGRGLAYGAKIFGCRCVDYIHNHVSTGRADMMRDLGAIVIRIDGEYEASVERAKEDARMNGWHFVSSTSWSDFDNGIPQNVMNAYMVVVDEALRMVPAVEDITHVFVCGGVGSIAAAVFLGFFTRYSQLRESQGGKAIEPPRFVVVEPTEADCLHQSAKKGEMCLSEGSLRTLMAGLACRGPSPAAWKILSWLTSDFVAVPDRVAVEGMKALATGYGGDVPVVCGESSAANMGVILQASSDEGLRQKLGLDSNSQVVLFGLEGATDPVIYEQLMGRSPEEVFEAQKHFQNVRAV</sequence>
<dbReference type="InterPro" id="IPR036052">
    <property type="entry name" value="TrpB-like_PALP_sf"/>
</dbReference>
<evidence type="ECO:0000259" key="2">
    <source>
        <dbReference type="Pfam" id="PF00291"/>
    </source>
</evidence>
<keyword evidence="4" id="KW-1185">Reference proteome</keyword>